<evidence type="ECO:0000313" key="3">
    <source>
        <dbReference type="Proteomes" id="UP001431784"/>
    </source>
</evidence>
<sequence>MADNFGGAGFQTANYTITGSTNSYDVEQALVYVVELDRRIAEETGLDMVSLASAGVDAYGVAQVKNSLGLSGRAYVKTHAGKQYLILKGNPRQRPVLRGTRYLASNPQVAHITVGARSIARAAGRVTGIVFVAYTALNVVEHLMTSDDPRLSSLLGNIAADMIKFFVAAGAGVLAGILVGTLTTVVAGPLVAAIFVGVASGILLDRLDRQYGLTEKLILAIEAVQVQAERPFARLAREIAAWERWFIDKAVRQSIRFR</sequence>
<organism evidence="2 3">
    <name type="scientific">Roseinatronobacter alkalisoli</name>
    <dbReference type="NCBI Taxonomy" id="3028235"/>
    <lineage>
        <taxon>Bacteria</taxon>
        <taxon>Pseudomonadati</taxon>
        <taxon>Pseudomonadota</taxon>
        <taxon>Alphaproteobacteria</taxon>
        <taxon>Rhodobacterales</taxon>
        <taxon>Paracoccaceae</taxon>
        <taxon>Roseinatronobacter</taxon>
    </lineage>
</organism>
<evidence type="ECO:0000313" key="2">
    <source>
        <dbReference type="EMBL" id="MDD7972871.1"/>
    </source>
</evidence>
<name>A0ABT5TER9_9RHOB</name>
<protein>
    <submittedName>
        <fullName evidence="2">Uncharacterized protein</fullName>
    </submittedName>
</protein>
<reference evidence="2" key="1">
    <citation type="submission" date="2023-02" db="EMBL/GenBank/DDBJ databases">
        <title>Description of Roseinatronobacter alkalisoli sp. nov., an alkaliphilic bacerium isolated from soda soil.</title>
        <authorList>
            <person name="Wei W."/>
        </authorList>
    </citation>
    <scope>NUCLEOTIDE SEQUENCE</scope>
    <source>
        <strain evidence="2">HJB301</strain>
    </source>
</reference>
<keyword evidence="3" id="KW-1185">Reference proteome</keyword>
<keyword evidence="1" id="KW-0472">Membrane</keyword>
<feature type="transmembrane region" description="Helical" evidence="1">
    <location>
        <begin position="154"/>
        <end position="179"/>
    </location>
</feature>
<gene>
    <name evidence="2" type="ORF">PUT78_17395</name>
</gene>
<keyword evidence="1" id="KW-0812">Transmembrane</keyword>
<proteinExistence type="predicted"/>
<dbReference type="Proteomes" id="UP001431784">
    <property type="component" value="Unassembled WGS sequence"/>
</dbReference>
<accession>A0ABT5TER9</accession>
<comment type="caution">
    <text evidence="2">The sequence shown here is derived from an EMBL/GenBank/DDBJ whole genome shotgun (WGS) entry which is preliminary data.</text>
</comment>
<evidence type="ECO:0000256" key="1">
    <source>
        <dbReference type="SAM" id="Phobius"/>
    </source>
</evidence>
<keyword evidence="1" id="KW-1133">Transmembrane helix</keyword>
<dbReference type="RefSeq" id="WP_274353545.1">
    <property type="nucleotide sequence ID" value="NZ_JAQZSM010000020.1"/>
</dbReference>
<dbReference type="EMBL" id="JAQZSM010000020">
    <property type="protein sequence ID" value="MDD7972871.1"/>
    <property type="molecule type" value="Genomic_DNA"/>
</dbReference>